<dbReference type="GO" id="GO:0003676">
    <property type="term" value="F:nucleic acid binding"/>
    <property type="evidence" value="ECO:0007669"/>
    <property type="project" value="InterPro"/>
</dbReference>
<comment type="caution">
    <text evidence="3">The sequence shown here is derived from an EMBL/GenBank/DDBJ whole genome shotgun (WGS) entry which is preliminary data.</text>
</comment>
<dbReference type="Gene3D" id="3.30.420.10">
    <property type="entry name" value="Ribonuclease H-like superfamily/Ribonuclease H"/>
    <property type="match status" value="1"/>
</dbReference>
<name>A0A371G4X1_MUCPR</name>
<dbReference type="Proteomes" id="UP000257109">
    <property type="component" value="Unassembled WGS sequence"/>
</dbReference>
<proteinExistence type="predicted"/>
<dbReference type="InterPro" id="IPR052160">
    <property type="entry name" value="Gypsy_RT_Integrase-like"/>
</dbReference>
<dbReference type="OrthoDB" id="1709476at2759"/>
<dbReference type="PROSITE" id="PS50994">
    <property type="entry name" value="INTEGRASE"/>
    <property type="match status" value="1"/>
</dbReference>
<feature type="non-terminal residue" evidence="3">
    <location>
        <position position="1"/>
    </location>
</feature>
<gene>
    <name evidence="3" type="ORF">CR513_33273</name>
</gene>
<feature type="transmembrane region" description="Helical" evidence="1">
    <location>
        <begin position="58"/>
        <end position="85"/>
    </location>
</feature>
<evidence type="ECO:0000256" key="1">
    <source>
        <dbReference type="SAM" id="Phobius"/>
    </source>
</evidence>
<dbReference type="InterPro" id="IPR001584">
    <property type="entry name" value="Integrase_cat-core"/>
</dbReference>
<dbReference type="InterPro" id="IPR036397">
    <property type="entry name" value="RNaseH_sf"/>
</dbReference>
<sequence>MDHTGQLGRYWTTGFIGPPYLRMPTTLLPLVSRAKELAWPLPVGMGCPNNLFFFKRSLMFGVLISWVHFLLLMVMLLLYLLLIMFHNGWRLGPPKLIMLKFCVLKSLINDHGSHFCNKTMSTLLEKYEVVHRVATAYHSQINGQVEVFNREIKQILQKVVHPNRKDWSRKACNLPVEIEHHAYWVAKRCNLAFDQELRLETYENYKIYKEKVKCFHDNIILRNEFKVGQKVLLFNPRFKLITGKLHSKWDGAFVITNVFPYGAIEIRNEATDKTFKVNGHQLKLFHECPTMMEGDVEDLSLVKPSLSKLQILITSLNWKTMITLTLGAKGALELFWERVLHKHDSDTPRRCKLYLELHTTKLDNLDLWACWAAEAVVQVNSPRHHLRACDHVIQAQKYQSKE</sequence>
<evidence type="ECO:0000259" key="2">
    <source>
        <dbReference type="PROSITE" id="PS50994"/>
    </source>
</evidence>
<protein>
    <recommendedName>
        <fullName evidence="2">Integrase catalytic domain-containing protein</fullName>
    </recommendedName>
</protein>
<evidence type="ECO:0000313" key="3">
    <source>
        <dbReference type="EMBL" id="RDX85521.1"/>
    </source>
</evidence>
<organism evidence="3 4">
    <name type="scientific">Mucuna pruriens</name>
    <name type="common">Velvet bean</name>
    <name type="synonym">Dolichos pruriens</name>
    <dbReference type="NCBI Taxonomy" id="157652"/>
    <lineage>
        <taxon>Eukaryota</taxon>
        <taxon>Viridiplantae</taxon>
        <taxon>Streptophyta</taxon>
        <taxon>Embryophyta</taxon>
        <taxon>Tracheophyta</taxon>
        <taxon>Spermatophyta</taxon>
        <taxon>Magnoliopsida</taxon>
        <taxon>eudicotyledons</taxon>
        <taxon>Gunneridae</taxon>
        <taxon>Pentapetalae</taxon>
        <taxon>rosids</taxon>
        <taxon>fabids</taxon>
        <taxon>Fabales</taxon>
        <taxon>Fabaceae</taxon>
        <taxon>Papilionoideae</taxon>
        <taxon>50 kb inversion clade</taxon>
        <taxon>NPAAA clade</taxon>
        <taxon>indigoferoid/millettioid clade</taxon>
        <taxon>Phaseoleae</taxon>
        <taxon>Mucuna</taxon>
    </lineage>
</organism>
<keyword evidence="4" id="KW-1185">Reference proteome</keyword>
<dbReference type="SUPFAM" id="SSF53098">
    <property type="entry name" value="Ribonuclease H-like"/>
    <property type="match status" value="1"/>
</dbReference>
<accession>A0A371G4X1</accession>
<dbReference type="EMBL" id="QJKJ01006777">
    <property type="protein sequence ID" value="RDX85521.1"/>
    <property type="molecule type" value="Genomic_DNA"/>
</dbReference>
<keyword evidence="1" id="KW-0472">Membrane</keyword>
<dbReference type="GO" id="GO:0015074">
    <property type="term" value="P:DNA integration"/>
    <property type="evidence" value="ECO:0007669"/>
    <property type="project" value="InterPro"/>
</dbReference>
<evidence type="ECO:0000313" key="4">
    <source>
        <dbReference type="Proteomes" id="UP000257109"/>
    </source>
</evidence>
<feature type="domain" description="Integrase catalytic" evidence="2">
    <location>
        <begin position="105"/>
        <end position="158"/>
    </location>
</feature>
<keyword evidence="1" id="KW-0812">Transmembrane</keyword>
<dbReference type="InterPro" id="IPR012337">
    <property type="entry name" value="RNaseH-like_sf"/>
</dbReference>
<dbReference type="PANTHER" id="PTHR47266">
    <property type="entry name" value="ENDONUCLEASE-RELATED"/>
    <property type="match status" value="1"/>
</dbReference>
<reference evidence="3" key="1">
    <citation type="submission" date="2018-05" db="EMBL/GenBank/DDBJ databases">
        <title>Draft genome of Mucuna pruriens seed.</title>
        <authorList>
            <person name="Nnadi N.E."/>
            <person name="Vos R."/>
            <person name="Hasami M.H."/>
            <person name="Devisetty U.K."/>
            <person name="Aguiy J.C."/>
        </authorList>
    </citation>
    <scope>NUCLEOTIDE SEQUENCE [LARGE SCALE GENOMIC DNA]</scope>
    <source>
        <strain evidence="3">JCA_2017</strain>
    </source>
</reference>
<keyword evidence="1" id="KW-1133">Transmembrane helix</keyword>
<dbReference type="AlphaFoldDB" id="A0A371G4X1"/>